<dbReference type="SMART" id="SM00109">
    <property type="entry name" value="C1"/>
    <property type="match status" value="1"/>
</dbReference>
<dbReference type="SUPFAM" id="SSF56219">
    <property type="entry name" value="DNase I-like"/>
    <property type="match status" value="1"/>
</dbReference>
<dbReference type="SUPFAM" id="SSF57889">
    <property type="entry name" value="Cysteine-rich domain"/>
    <property type="match status" value="1"/>
</dbReference>
<feature type="coiled-coil region" evidence="4">
    <location>
        <begin position="475"/>
        <end position="565"/>
    </location>
</feature>
<feature type="coiled-coil region" evidence="4">
    <location>
        <begin position="397"/>
        <end position="445"/>
    </location>
</feature>
<dbReference type="PROSITE" id="PS51089">
    <property type="entry name" value="HP"/>
    <property type="match status" value="1"/>
</dbReference>
<dbReference type="GO" id="GO:0000288">
    <property type="term" value="P:nuclear-transcribed mRNA catabolic process, deadenylation-dependent decay"/>
    <property type="evidence" value="ECO:0007669"/>
    <property type="project" value="TreeGrafter"/>
</dbReference>
<dbReference type="InterPro" id="IPR001849">
    <property type="entry name" value="PH_domain"/>
</dbReference>
<dbReference type="GO" id="GO:0005739">
    <property type="term" value="C:mitochondrion"/>
    <property type="evidence" value="ECO:0007669"/>
    <property type="project" value="TreeGrafter"/>
</dbReference>
<dbReference type="InterPro" id="IPR002219">
    <property type="entry name" value="PKC_DAG/PE"/>
</dbReference>
<dbReference type="PROSITE" id="PS50003">
    <property type="entry name" value="PH_DOMAIN"/>
    <property type="match status" value="1"/>
</dbReference>
<evidence type="ECO:0000259" key="8">
    <source>
        <dbReference type="PROSITE" id="PS51089"/>
    </source>
</evidence>
<dbReference type="InterPro" id="IPR011993">
    <property type="entry name" value="PH-like_dom_sf"/>
</dbReference>
<feature type="domain" description="Phorbol-ester/DAG-type" evidence="7">
    <location>
        <begin position="1715"/>
        <end position="1769"/>
    </location>
</feature>
<dbReference type="SUPFAM" id="SSF47050">
    <property type="entry name" value="VHP, Villin headpiece domain"/>
    <property type="match status" value="1"/>
</dbReference>
<proteinExistence type="predicted"/>
<keyword evidence="4" id="KW-0175">Coiled coil</keyword>
<dbReference type="GO" id="GO:0000175">
    <property type="term" value="F:3'-5'-RNA exonuclease activity"/>
    <property type="evidence" value="ECO:0007669"/>
    <property type="project" value="TreeGrafter"/>
</dbReference>
<feature type="coiled-coil region" evidence="4">
    <location>
        <begin position="610"/>
        <end position="693"/>
    </location>
</feature>
<dbReference type="PANTHER" id="PTHR12121:SF37">
    <property type="entry name" value="2',5'-PHOSPHODIESTERASE 12"/>
    <property type="match status" value="1"/>
</dbReference>
<dbReference type="InterPro" id="IPR003128">
    <property type="entry name" value="Villin_headpiece"/>
</dbReference>
<keyword evidence="2" id="KW-0479">Metal-binding</keyword>
<protein>
    <submittedName>
        <fullName evidence="9">Uncharacterized protein</fullName>
    </submittedName>
</protein>
<reference evidence="9" key="1">
    <citation type="submission" date="2020-11" db="EMBL/GenBank/DDBJ databases">
        <authorList>
            <person name="Tran Van P."/>
        </authorList>
    </citation>
    <scope>NUCLEOTIDE SEQUENCE</scope>
</reference>
<dbReference type="InterPro" id="IPR036886">
    <property type="entry name" value="Villin_headpiece_dom_sf"/>
</dbReference>
<feature type="coiled-coil region" evidence="4">
    <location>
        <begin position="1335"/>
        <end position="1451"/>
    </location>
</feature>
<dbReference type="GO" id="GO:0007010">
    <property type="term" value="P:cytoskeleton organization"/>
    <property type="evidence" value="ECO:0007669"/>
    <property type="project" value="InterPro"/>
</dbReference>
<dbReference type="EMBL" id="OD565615">
    <property type="protein sequence ID" value="CAD7442221.1"/>
    <property type="molecule type" value="Genomic_DNA"/>
</dbReference>
<evidence type="ECO:0000259" key="7">
    <source>
        <dbReference type="PROSITE" id="PS50081"/>
    </source>
</evidence>
<organism evidence="9">
    <name type="scientific">Timema bartmani</name>
    <dbReference type="NCBI Taxonomy" id="61472"/>
    <lineage>
        <taxon>Eukaryota</taxon>
        <taxon>Metazoa</taxon>
        <taxon>Ecdysozoa</taxon>
        <taxon>Arthropoda</taxon>
        <taxon>Hexapoda</taxon>
        <taxon>Insecta</taxon>
        <taxon>Pterygota</taxon>
        <taxon>Neoptera</taxon>
        <taxon>Polyneoptera</taxon>
        <taxon>Phasmatodea</taxon>
        <taxon>Timematodea</taxon>
        <taxon>Timematoidea</taxon>
        <taxon>Timematidae</taxon>
        <taxon>Timema</taxon>
    </lineage>
</organism>
<sequence>MGAEDQNTALVYRPNGVGEGYFYTPSTSDIGHKLKLSCVPKNGDQEGPQSEVISSTSVGAGPGMCPFEKRHVFTKERLPSKNFRVVSYNILADLYADSEVARTQLYPYCPPYALTIDYRKQLILRELLGYNADLICLQEVDSKIFDLDLTPVLGSVGYEGVFHRKGGTVSEGVACLFHKSKFRLLDTKSVVLAEELKTNSLFSDIWKRIEKNCALAERFLARTTCLQCTVLESVEDPREQVIVGNTHLYFHPNADHIRLLQGGMTIIYLQDIFAKLLSMNVGSAAVKNLIQDSEVTKIIQDLKDSLVQHFQTIQSLNKALEEKDETLSNFESGRALQSSLIQDLRRELLEKKEEVEELKIRQPISTFAVSHPPRVEVPESFDLLPGFSSSQDKEPNVDSLKQELDKKILIIQNYDQDRELLEKTIQELQKQLTEQSATIASLGIELTHDKEHENPYLEMVAGHEPDIIRELKSRLDYLERTLLEKTEIIDNYEKKIASQAQTVQELSESLADNVHTIKSFEQEISVNCTNIQELEAKNIKQEEISQELKHKVIEYEELVDKLRAELTTSHKNGELTNDLEGVNHLKYNLATQSQIIDELNNTLDDKLSYTKEVEKRNEELKSMIENESQVIEELKKSLMAKSELINDMNNEFINKSDLVKEIQNSKEELKSIIENLRRDLTQETQRYEVLSNEFKAVSSIALKLGEERDTQDQLIENMKQNLRAEAKPVPAPRDTAGGAEHIEDLKEKRVEEVKQTSSNWSGELILKTDAIHSLGEETDIKDQIIAEFKENSSRDSQTIKVLNEEVLKKSSIIYELEEMKEKYEQEIEELKLLSESPHVIEELNEVLRSKLVIIKDLEEHKTNHKEEIRLLQEDLALKTQEALDLKTKQDVNCDVEKLAYTCEQHEQTIKKMSDEIQHKEQVIHDIENKLIDLVEQQRKIDREKLQHNIEKEREKTQEINEKLFAIQNLEKETKQQVQTIDKLKKLLEEHQREHELKLSEKSEVIQKLREELNSSLSLIDKLESDLRDGLLAIKDLETELELQVRVNGELRDELVQQAAIVQGLQDDISQTTQDRLKTEAQNQRISIEGVSDNDIKKLLENRLNKAGTYTINDIEKEFEKKDRKLEELKEERNNHLSRIKELEKELHKSALDVQDMERDVKKHISELDVRNKSIEEQKAKLVGQSQVIDELNDQLAGLEGLQQQIKSKDLSIRELEEEVHVHTDKEKTLEARLKELENELAQAHASQEVIDDNLNQTKTILDMKIALEDKDQTIRKLEQEVFKHSQALEVLQNDLASSQDFDRQTELQEMMTELRNQSTVVSELMRDRELQTDTVQVFRKQVVTLEEQISEREAQDKARVQEDISKLENTLAERELEITSLKESEEEFTKYVNKLLVEKEELYTRIYDLQKDLEKVNAELLEQQQQILERDRRIQEQLSNKKQQLQDLINKSPPQTLTPGEVITCEIVETAPKQTPSRVVSFKSEASNVPLPLAPISNKLGIEACNYYCENFQVMKKIIDLFDSNEATSIKVAQELLSDPEISSSDGPVRQNFGNELNGHASDEIITVSYENITEQTPVEVSQDNGPEGGHSNLGGEIQAILRLKPKRHTDHLRESSLMEGWVFIPDKPQHSRLTWKKQYALVASRSITFYETESDKLSNNYLIYINLMKVLHAGPLHTSDYFAGDKNDIPNIFKIVYVEDEENSDSFRTLNDNEHMFRPVTYKKPTECCVCPHQLGHVFKNIPALECTRCYLKIHEEHLTEQASLPSCSVSGTATELLVMTNNPETLVLWVQQIQHKMKKLSRVHMAKSMDDLRSNRTTKESYLRDSRPNDLLPNKGFHSVEDVRTQTGLPAKASGYIGTPSTEPKQTSPQQSSLKHHSSTNESLSVGRSEHKKKFDTLPEKSFIPSQGLMLDPDFDKFTKYPVTRLKKPFDLLPPEVNIHRKEVHLDRQEFINIFGMEWEAFAMLPNWKQQNIKKKVGLF</sequence>
<dbReference type="Pfam" id="PF02209">
    <property type="entry name" value="VHP"/>
    <property type="match status" value="1"/>
</dbReference>
<evidence type="ECO:0000256" key="2">
    <source>
        <dbReference type="ARBA" id="ARBA00022723"/>
    </source>
</evidence>
<dbReference type="SMART" id="SM00153">
    <property type="entry name" value="VHP"/>
    <property type="match status" value="1"/>
</dbReference>
<gene>
    <name evidence="9" type="ORF">TBIB3V08_LOCUS4660</name>
</gene>
<evidence type="ECO:0000256" key="4">
    <source>
        <dbReference type="SAM" id="Coils"/>
    </source>
</evidence>
<feature type="compositionally biased region" description="Basic and acidic residues" evidence="5">
    <location>
        <begin position="1809"/>
        <end position="1830"/>
    </location>
</feature>
<keyword evidence="1" id="KW-0597">Phosphoprotein</keyword>
<evidence type="ECO:0000256" key="3">
    <source>
        <dbReference type="ARBA" id="ARBA00022833"/>
    </source>
</evidence>
<keyword evidence="3" id="KW-0862">Zinc</keyword>
<dbReference type="GO" id="GO:0046872">
    <property type="term" value="F:metal ion binding"/>
    <property type="evidence" value="ECO:0007669"/>
    <property type="project" value="UniProtKB-KW"/>
</dbReference>
<feature type="domain" description="HP" evidence="8">
    <location>
        <begin position="1917"/>
        <end position="1982"/>
    </location>
</feature>
<feature type="coiled-coil region" evidence="4">
    <location>
        <begin position="1111"/>
        <end position="1294"/>
    </location>
</feature>
<feature type="region of interest" description="Disordered" evidence="5">
    <location>
        <begin position="1804"/>
        <end position="1893"/>
    </location>
</feature>
<dbReference type="PANTHER" id="PTHR12121">
    <property type="entry name" value="CARBON CATABOLITE REPRESSOR PROTEIN 4"/>
    <property type="match status" value="1"/>
</dbReference>
<dbReference type="InterPro" id="IPR050410">
    <property type="entry name" value="CCR4/nocturin_mRNA_transcr"/>
</dbReference>
<dbReference type="InterPro" id="IPR046349">
    <property type="entry name" value="C1-like_sf"/>
</dbReference>
<name>A0A7R9EVJ6_9NEOP</name>
<dbReference type="GO" id="GO:0003779">
    <property type="term" value="F:actin binding"/>
    <property type="evidence" value="ECO:0007669"/>
    <property type="project" value="InterPro"/>
</dbReference>
<dbReference type="Gene3D" id="3.60.10.10">
    <property type="entry name" value="Endonuclease/exonuclease/phosphatase"/>
    <property type="match status" value="1"/>
</dbReference>
<feature type="coiled-coil region" evidence="4">
    <location>
        <begin position="813"/>
        <end position="1053"/>
    </location>
</feature>
<dbReference type="Gene3D" id="2.30.29.30">
    <property type="entry name" value="Pleckstrin-homology domain (PH domain)/Phosphotyrosine-binding domain (PTB)"/>
    <property type="match status" value="1"/>
</dbReference>
<evidence type="ECO:0000256" key="1">
    <source>
        <dbReference type="ARBA" id="ARBA00022553"/>
    </source>
</evidence>
<dbReference type="InterPro" id="IPR036691">
    <property type="entry name" value="Endo/exonu/phosph_ase_sf"/>
</dbReference>
<accession>A0A7R9EVJ6</accession>
<evidence type="ECO:0000313" key="9">
    <source>
        <dbReference type="EMBL" id="CAD7442221.1"/>
    </source>
</evidence>
<evidence type="ECO:0000259" key="6">
    <source>
        <dbReference type="PROSITE" id="PS50003"/>
    </source>
</evidence>
<dbReference type="Gene3D" id="3.30.60.20">
    <property type="match status" value="1"/>
</dbReference>
<dbReference type="Gene3D" id="1.10.950.10">
    <property type="entry name" value="Villin headpiece domain"/>
    <property type="match status" value="1"/>
</dbReference>
<feature type="compositionally biased region" description="Polar residues" evidence="5">
    <location>
        <begin position="1861"/>
        <end position="1875"/>
    </location>
</feature>
<feature type="domain" description="PH" evidence="6">
    <location>
        <begin position="1616"/>
        <end position="1800"/>
    </location>
</feature>
<evidence type="ECO:0000256" key="5">
    <source>
        <dbReference type="SAM" id="MobiDB-lite"/>
    </source>
</evidence>
<dbReference type="PROSITE" id="PS50081">
    <property type="entry name" value="ZF_DAG_PE_2"/>
    <property type="match status" value="1"/>
</dbReference>